<accession>A0ABD0J0G4</accession>
<reference evidence="1 2" key="1">
    <citation type="journal article" date="2023" name="Sci. Data">
        <title>Genome assembly of the Korean intertidal mud-creeper Batillaria attramentaria.</title>
        <authorList>
            <person name="Patra A.K."/>
            <person name="Ho P.T."/>
            <person name="Jun S."/>
            <person name="Lee S.J."/>
            <person name="Kim Y."/>
            <person name="Won Y.J."/>
        </authorList>
    </citation>
    <scope>NUCLEOTIDE SEQUENCE [LARGE SCALE GENOMIC DNA]</scope>
    <source>
        <strain evidence="1">Wonlab-2016</strain>
    </source>
</reference>
<keyword evidence="2" id="KW-1185">Reference proteome</keyword>
<protein>
    <submittedName>
        <fullName evidence="1">Uncharacterized protein</fullName>
    </submittedName>
</protein>
<sequence length="73" mass="8118">MSLTEMRQTGMRQTNWDTSNLDASDCDRLGVMAMSALLSCKLTKRMAVCHFVPVLNGSPKTNTGTAWLPPDWE</sequence>
<evidence type="ECO:0000313" key="1">
    <source>
        <dbReference type="EMBL" id="KAK7445367.1"/>
    </source>
</evidence>
<proteinExistence type="predicted"/>
<dbReference type="AlphaFoldDB" id="A0ABD0J0G4"/>
<dbReference type="Proteomes" id="UP001519460">
    <property type="component" value="Unassembled WGS sequence"/>
</dbReference>
<gene>
    <name evidence="1" type="ORF">BaRGS_00040355</name>
</gene>
<evidence type="ECO:0000313" key="2">
    <source>
        <dbReference type="Proteomes" id="UP001519460"/>
    </source>
</evidence>
<comment type="caution">
    <text evidence="1">The sequence shown here is derived from an EMBL/GenBank/DDBJ whole genome shotgun (WGS) entry which is preliminary data.</text>
</comment>
<organism evidence="1 2">
    <name type="scientific">Batillaria attramentaria</name>
    <dbReference type="NCBI Taxonomy" id="370345"/>
    <lineage>
        <taxon>Eukaryota</taxon>
        <taxon>Metazoa</taxon>
        <taxon>Spiralia</taxon>
        <taxon>Lophotrochozoa</taxon>
        <taxon>Mollusca</taxon>
        <taxon>Gastropoda</taxon>
        <taxon>Caenogastropoda</taxon>
        <taxon>Sorbeoconcha</taxon>
        <taxon>Cerithioidea</taxon>
        <taxon>Batillariidae</taxon>
        <taxon>Batillaria</taxon>
    </lineage>
</organism>
<dbReference type="EMBL" id="JACVVK020000794">
    <property type="protein sequence ID" value="KAK7445367.1"/>
    <property type="molecule type" value="Genomic_DNA"/>
</dbReference>
<name>A0ABD0J0G4_9CAEN</name>